<comment type="subcellular location">
    <subcellularLocation>
        <location evidence="1">Nucleus</location>
    </subcellularLocation>
</comment>
<dbReference type="SMART" id="SM00657">
    <property type="entry name" value="RPOL4c"/>
    <property type="match status" value="1"/>
</dbReference>
<dbReference type="Proteomes" id="UP000324907">
    <property type="component" value="Unassembled WGS sequence"/>
</dbReference>
<evidence type="ECO:0000259" key="5">
    <source>
        <dbReference type="SMART" id="SM00657"/>
    </source>
</evidence>
<dbReference type="EMBL" id="VLTN01000076">
    <property type="protein sequence ID" value="KAA0146886.1"/>
    <property type="molecule type" value="Genomic_DNA"/>
</dbReference>
<keyword evidence="11" id="KW-1185">Reference proteome</keyword>
<accession>A0A5A8DEC2</accession>
<evidence type="ECO:0000313" key="10">
    <source>
        <dbReference type="Proteomes" id="UP000322899"/>
    </source>
</evidence>
<dbReference type="InterPro" id="IPR005574">
    <property type="entry name" value="Rpb4/RPC9"/>
</dbReference>
<dbReference type="GO" id="GO:0000166">
    <property type="term" value="F:nucleotide binding"/>
    <property type="evidence" value="ECO:0007669"/>
    <property type="project" value="InterPro"/>
</dbReference>
<dbReference type="Gene3D" id="1.20.1250.40">
    <property type="match status" value="1"/>
</dbReference>
<evidence type="ECO:0000256" key="3">
    <source>
        <dbReference type="ARBA" id="ARBA00025724"/>
    </source>
</evidence>
<dbReference type="Proteomes" id="UP000323011">
    <property type="component" value="Unassembled WGS sequence"/>
</dbReference>
<feature type="domain" description="RNA polymerase Rpb4/RPC9 core" evidence="5">
    <location>
        <begin position="138"/>
        <end position="250"/>
    </location>
</feature>
<feature type="region of interest" description="Disordered" evidence="4">
    <location>
        <begin position="1"/>
        <end position="71"/>
    </location>
</feature>
<evidence type="ECO:0000256" key="1">
    <source>
        <dbReference type="ARBA" id="ARBA00004123"/>
    </source>
</evidence>
<comment type="similarity">
    <text evidence="3">Belongs to the eukaryotic RPB4 RNA polymerase subunit family.</text>
</comment>
<dbReference type="Proteomes" id="UP000325113">
    <property type="component" value="Unassembled WGS sequence"/>
</dbReference>
<sequence length="250" mass="25370">MSSFVGGDDDDYEHDAQVGGAMGGNAFIGDDDLDDAGGASPSAGGEGASSSSAAAAAGAASASGGAGPGYDSVAEQEAALAEAARLRAEQEAAALRPEDASRLHFGPDLARVEAEFLTNTEAAIVLKALADKAASTGREKTSDTFLRSREYAAAFGLGSKGEADEARAAADELRTQLLERTFASGASTELPGGALGDRLHKFEVASLGNLRPSDAAAARTLIPSLSRFDDSDVRTMLITVARCVGRLDGE</sequence>
<dbReference type="InterPro" id="IPR006590">
    <property type="entry name" value="RNA_pol_Rpb4/RPC9_core"/>
</dbReference>
<feature type="compositionally biased region" description="Low complexity" evidence="4">
    <location>
        <begin position="36"/>
        <end position="63"/>
    </location>
</feature>
<evidence type="ECO:0000313" key="6">
    <source>
        <dbReference type="EMBL" id="KAA0146886.1"/>
    </source>
</evidence>
<proteinExistence type="inferred from homology"/>
<dbReference type="InterPro" id="IPR010997">
    <property type="entry name" value="HRDC-like_sf"/>
</dbReference>
<keyword evidence="2" id="KW-0539">Nucleus</keyword>
<organism evidence="7 13">
    <name type="scientific">Cafeteria roenbergensis</name>
    <name type="common">Marine flagellate</name>
    <dbReference type="NCBI Taxonomy" id="33653"/>
    <lineage>
        <taxon>Eukaryota</taxon>
        <taxon>Sar</taxon>
        <taxon>Stramenopiles</taxon>
        <taxon>Bigyra</taxon>
        <taxon>Opalozoa</taxon>
        <taxon>Bicosoecida</taxon>
        <taxon>Cafeteriaceae</taxon>
        <taxon>Cafeteria</taxon>
    </lineage>
</organism>
<evidence type="ECO:0000256" key="2">
    <source>
        <dbReference type="ARBA" id="ARBA00023242"/>
    </source>
</evidence>
<evidence type="ECO:0000313" key="12">
    <source>
        <dbReference type="Proteomes" id="UP000324907"/>
    </source>
</evidence>
<comment type="caution">
    <text evidence="7">The sequence shown here is derived from an EMBL/GenBank/DDBJ whole genome shotgun (WGS) entry which is preliminary data.</text>
</comment>
<evidence type="ECO:0000313" key="9">
    <source>
        <dbReference type="EMBL" id="KAA0171423.1"/>
    </source>
</evidence>
<dbReference type="InterPro" id="IPR045222">
    <property type="entry name" value="Rpb4-like"/>
</dbReference>
<dbReference type="AlphaFoldDB" id="A0A5A8DEC2"/>
<evidence type="ECO:0000313" key="8">
    <source>
        <dbReference type="EMBL" id="KAA0164161.1"/>
    </source>
</evidence>
<name>A0A5A8DEC2_CAFRO</name>
<evidence type="ECO:0000313" key="13">
    <source>
        <dbReference type="Proteomes" id="UP000325113"/>
    </source>
</evidence>
<evidence type="ECO:0000313" key="7">
    <source>
        <dbReference type="EMBL" id="KAA0162947.1"/>
    </source>
</evidence>
<dbReference type="EMBL" id="VLTL01000059">
    <property type="protein sequence ID" value="KAA0164161.1"/>
    <property type="molecule type" value="Genomic_DNA"/>
</dbReference>
<dbReference type="GO" id="GO:0005634">
    <property type="term" value="C:nucleus"/>
    <property type="evidence" value="ECO:0007669"/>
    <property type="project" value="UniProtKB-SubCell"/>
</dbReference>
<evidence type="ECO:0000313" key="11">
    <source>
        <dbReference type="Proteomes" id="UP000323011"/>
    </source>
</evidence>
<dbReference type="EMBL" id="VLTM01000024">
    <property type="protein sequence ID" value="KAA0162947.1"/>
    <property type="molecule type" value="Genomic_DNA"/>
</dbReference>
<dbReference type="GO" id="GO:0030880">
    <property type="term" value="C:RNA polymerase complex"/>
    <property type="evidence" value="ECO:0007669"/>
    <property type="project" value="InterPro"/>
</dbReference>
<dbReference type="PANTHER" id="PTHR21297">
    <property type="entry name" value="DNA-DIRECTED RNA POLYMERASE II"/>
    <property type="match status" value="1"/>
</dbReference>
<dbReference type="SUPFAM" id="SSF47819">
    <property type="entry name" value="HRDC-like"/>
    <property type="match status" value="1"/>
</dbReference>
<evidence type="ECO:0000256" key="4">
    <source>
        <dbReference type="SAM" id="MobiDB-lite"/>
    </source>
</evidence>
<dbReference type="EMBL" id="VLTO01000054">
    <property type="protein sequence ID" value="KAA0171423.1"/>
    <property type="molecule type" value="Genomic_DNA"/>
</dbReference>
<dbReference type="Proteomes" id="UP000322899">
    <property type="component" value="Unassembled WGS sequence"/>
</dbReference>
<protein>
    <recommendedName>
        <fullName evidence="5">RNA polymerase Rpb4/RPC9 core domain-containing protein</fullName>
    </recommendedName>
</protein>
<gene>
    <name evidence="9" type="ORF">FNF27_06333</name>
    <name evidence="8" type="ORF">FNF28_03974</name>
    <name evidence="6" type="ORF">FNF29_07767</name>
    <name evidence="7" type="ORF">FNF31_03003</name>
</gene>
<dbReference type="Pfam" id="PF03874">
    <property type="entry name" value="RNA_pol_Rpb4"/>
    <property type="match status" value="1"/>
</dbReference>
<dbReference type="OrthoDB" id="2186918at2759"/>
<dbReference type="GO" id="GO:0006352">
    <property type="term" value="P:DNA-templated transcription initiation"/>
    <property type="evidence" value="ECO:0007669"/>
    <property type="project" value="InterPro"/>
</dbReference>
<reference evidence="10 11" key="1">
    <citation type="submission" date="2019-07" db="EMBL/GenBank/DDBJ databases">
        <title>Genomes of Cafeteria roenbergensis.</title>
        <authorList>
            <person name="Fischer M.G."/>
            <person name="Hackl T."/>
            <person name="Roman M."/>
        </authorList>
    </citation>
    <scope>NUCLEOTIDE SEQUENCE [LARGE SCALE GENOMIC DNA]</scope>
    <source>
        <strain evidence="6 11">BVI</strain>
        <strain evidence="7 13">Cflag</strain>
        <strain evidence="9 10">E4-10P</strain>
        <strain evidence="8 12">RCC970-E3</strain>
    </source>
</reference>
<dbReference type="InterPro" id="IPR038324">
    <property type="entry name" value="Rpb4/RPC9_sf"/>
</dbReference>